<gene>
    <name evidence="1" type="ORF">Sspor_13520</name>
</gene>
<sequence>MPTSVLRDGRFDPVRTRATGVAGIDDFAFTGRGAPILAALNGPGEVIRSS</sequence>
<organism evidence="1 2">
    <name type="scientific">Streptomyces spororaveus</name>
    <dbReference type="NCBI Taxonomy" id="284039"/>
    <lineage>
        <taxon>Bacteria</taxon>
        <taxon>Bacillati</taxon>
        <taxon>Actinomycetota</taxon>
        <taxon>Actinomycetes</taxon>
        <taxon>Kitasatosporales</taxon>
        <taxon>Streptomycetaceae</taxon>
        <taxon>Streptomyces</taxon>
    </lineage>
</organism>
<protein>
    <submittedName>
        <fullName evidence="1">Uncharacterized protein</fullName>
    </submittedName>
</protein>
<accession>A0ABQ3T5X2</accession>
<reference evidence="2" key="1">
    <citation type="submission" date="2023-07" db="EMBL/GenBank/DDBJ databases">
        <title>Whole genome shotgun sequence of Streptomyces spororaveus NBRC 15456.</title>
        <authorList>
            <person name="Komaki H."/>
            <person name="Tamura T."/>
        </authorList>
    </citation>
    <scope>NUCLEOTIDE SEQUENCE [LARGE SCALE GENOMIC DNA]</scope>
    <source>
        <strain evidence="2">NBRC 15456</strain>
    </source>
</reference>
<proteinExistence type="predicted"/>
<keyword evidence="2" id="KW-1185">Reference proteome</keyword>
<comment type="caution">
    <text evidence="1">The sequence shown here is derived from an EMBL/GenBank/DDBJ whole genome shotgun (WGS) entry which is preliminary data.</text>
</comment>
<name>A0ABQ3T5X2_9ACTN</name>
<evidence type="ECO:0000313" key="1">
    <source>
        <dbReference type="EMBL" id="GHI75791.1"/>
    </source>
</evidence>
<evidence type="ECO:0000313" key="2">
    <source>
        <dbReference type="Proteomes" id="UP000608522"/>
    </source>
</evidence>
<dbReference type="Proteomes" id="UP000608522">
    <property type="component" value="Unassembled WGS sequence"/>
</dbReference>
<dbReference type="RefSeq" id="WP_237404455.1">
    <property type="nucleotide sequence ID" value="NZ_BAAATO010000011.1"/>
</dbReference>
<dbReference type="EMBL" id="BNED01000005">
    <property type="protein sequence ID" value="GHI75791.1"/>
    <property type="molecule type" value="Genomic_DNA"/>
</dbReference>